<dbReference type="SUPFAM" id="SSF81606">
    <property type="entry name" value="PP2C-like"/>
    <property type="match status" value="1"/>
</dbReference>
<proteinExistence type="predicted"/>
<accession>A0A1G6KAK5</accession>
<dbReference type="InterPro" id="IPR036457">
    <property type="entry name" value="PPM-type-like_dom_sf"/>
</dbReference>
<dbReference type="OrthoDB" id="6399952at2"/>
<dbReference type="EMBL" id="FMYL01000015">
    <property type="protein sequence ID" value="SDC27994.1"/>
    <property type="molecule type" value="Genomic_DNA"/>
</dbReference>
<dbReference type="PANTHER" id="PTHR43156:SF2">
    <property type="entry name" value="STAGE II SPORULATION PROTEIN E"/>
    <property type="match status" value="1"/>
</dbReference>
<dbReference type="Pfam" id="PF07228">
    <property type="entry name" value="SpoIIE"/>
    <property type="match status" value="1"/>
</dbReference>
<dbReference type="RefSeq" id="WP_092750067.1">
    <property type="nucleotide sequence ID" value="NZ_FMYL01000015.1"/>
</dbReference>
<dbReference type="InterPro" id="IPR001932">
    <property type="entry name" value="PPM-type_phosphatase-like_dom"/>
</dbReference>
<feature type="domain" description="PPM-type phosphatase" evidence="2">
    <location>
        <begin position="126"/>
        <end position="320"/>
    </location>
</feature>
<dbReference type="STRING" id="1219383.SAMN05421733_11546"/>
<dbReference type="Gene3D" id="3.60.40.10">
    <property type="entry name" value="PPM-type phosphatase domain"/>
    <property type="match status" value="1"/>
</dbReference>
<organism evidence="3 4">
    <name type="scientific">Acinetobacter boissieri</name>
    <dbReference type="NCBI Taxonomy" id="1219383"/>
    <lineage>
        <taxon>Bacteria</taxon>
        <taxon>Pseudomonadati</taxon>
        <taxon>Pseudomonadota</taxon>
        <taxon>Gammaproteobacteria</taxon>
        <taxon>Moraxellales</taxon>
        <taxon>Moraxellaceae</taxon>
        <taxon>Acinetobacter</taxon>
    </lineage>
</organism>
<gene>
    <name evidence="3" type="ORF">SAMN05421733_11546</name>
</gene>
<dbReference type="AlphaFoldDB" id="A0A1G6KAK5"/>
<sequence length="322" mass="36301">MYFIQPSRTVSHLDFVLKALPGITVVLIEDLDQCDPNVVRISDVHDFLKYQWQSPTVVVAFEHEGSALAEAWQLGALAGWIWHKIPKQPLEQLSQINAQYKRNQDSRDLPTAAILQKKLLPDAIDIPSYAINAFFKPSAYLSGDWYDYWKISDKEVIFYLADVSGHGVASSLLTSWMAAFHGSSKRPRELIKKLNGMLIQEDIEKHITMISGVLNFETHTLRWSSAGHYPPAILFNGTNQPTVLNTSSFALGLTEDLDIEEFECVLSKNSRFIVCSDGVLEAFEGGVNEQFKQLVKQLEYGDFIAPDHVVDDMAILSIIREK</sequence>
<evidence type="ECO:0000313" key="4">
    <source>
        <dbReference type="Proteomes" id="UP000242501"/>
    </source>
</evidence>
<name>A0A1G6KAK5_9GAMM</name>
<keyword evidence="1" id="KW-0378">Hydrolase</keyword>
<dbReference type="SMART" id="SM00331">
    <property type="entry name" value="PP2C_SIG"/>
    <property type="match status" value="1"/>
</dbReference>
<evidence type="ECO:0000259" key="2">
    <source>
        <dbReference type="SMART" id="SM00331"/>
    </source>
</evidence>
<dbReference type="InterPro" id="IPR052016">
    <property type="entry name" value="Bact_Sigma-Reg"/>
</dbReference>
<keyword evidence="4" id="KW-1185">Reference proteome</keyword>
<dbReference type="Proteomes" id="UP000242501">
    <property type="component" value="Unassembled WGS sequence"/>
</dbReference>
<evidence type="ECO:0000313" key="3">
    <source>
        <dbReference type="EMBL" id="SDC27994.1"/>
    </source>
</evidence>
<evidence type="ECO:0000256" key="1">
    <source>
        <dbReference type="ARBA" id="ARBA00022801"/>
    </source>
</evidence>
<reference evidence="4" key="1">
    <citation type="submission" date="2016-09" db="EMBL/GenBank/DDBJ databases">
        <authorList>
            <person name="Varghese N."/>
            <person name="Submissions S."/>
        </authorList>
    </citation>
    <scope>NUCLEOTIDE SEQUENCE [LARGE SCALE GENOMIC DNA]</scope>
    <source>
        <strain evidence="4">ANC 4422</strain>
    </source>
</reference>
<dbReference type="PANTHER" id="PTHR43156">
    <property type="entry name" value="STAGE II SPORULATION PROTEIN E-RELATED"/>
    <property type="match status" value="1"/>
</dbReference>
<dbReference type="GO" id="GO:0016791">
    <property type="term" value="F:phosphatase activity"/>
    <property type="evidence" value="ECO:0007669"/>
    <property type="project" value="TreeGrafter"/>
</dbReference>
<protein>
    <submittedName>
        <fullName evidence="3">Stage II sporulation protein E (SpoIIE)</fullName>
    </submittedName>
</protein>